<dbReference type="SMART" id="SM00448">
    <property type="entry name" value="REC"/>
    <property type="match status" value="1"/>
</dbReference>
<dbReference type="Gene3D" id="1.10.287.130">
    <property type="match status" value="1"/>
</dbReference>
<dbReference type="Pfam" id="PF00072">
    <property type="entry name" value="Response_reg"/>
    <property type="match status" value="1"/>
</dbReference>
<dbReference type="CDD" id="cd17546">
    <property type="entry name" value="REC_hyHK_CKI1_RcsC-like"/>
    <property type="match status" value="1"/>
</dbReference>
<feature type="modified residue" description="4-aspartylphosphate" evidence="2">
    <location>
        <position position="934"/>
    </location>
</feature>
<dbReference type="PANTHER" id="PTHR43719">
    <property type="entry name" value="TWO-COMPONENT HISTIDINE KINASE"/>
    <property type="match status" value="1"/>
</dbReference>
<evidence type="ECO:0000256" key="1">
    <source>
        <dbReference type="ARBA" id="ARBA00022553"/>
    </source>
</evidence>
<keyword evidence="1 2" id="KW-0597">Phosphoprotein</keyword>
<dbReference type="AlphaFoldDB" id="A0A2W1HD32"/>
<dbReference type="CDD" id="cd00082">
    <property type="entry name" value="HisKA"/>
    <property type="match status" value="1"/>
</dbReference>
<dbReference type="InterPro" id="IPR036097">
    <property type="entry name" value="HisK_dim/P_sf"/>
</dbReference>
<dbReference type="PROSITE" id="PS50110">
    <property type="entry name" value="RESPONSE_REGULATORY"/>
    <property type="match status" value="1"/>
</dbReference>
<dbReference type="Gene3D" id="3.40.50.2300">
    <property type="match status" value="1"/>
</dbReference>
<proteinExistence type="predicted"/>
<gene>
    <name evidence="3" type="ORF">Ptr86124_007577</name>
</gene>
<name>A0A2W1HD32_9PLEO</name>
<dbReference type="InterPro" id="IPR001789">
    <property type="entry name" value="Sig_transdc_resp-reg_receiver"/>
</dbReference>
<dbReference type="InterPro" id="IPR005467">
    <property type="entry name" value="His_kinase_dom"/>
</dbReference>
<dbReference type="InterPro" id="IPR003594">
    <property type="entry name" value="HATPase_dom"/>
</dbReference>
<dbReference type="EMBL" id="NRDI02000009">
    <property type="protein sequence ID" value="KAI1513675.1"/>
    <property type="molecule type" value="Genomic_DNA"/>
</dbReference>
<accession>A0A2W1HD32</accession>
<dbReference type="PROSITE" id="PS50109">
    <property type="entry name" value="HIS_KIN"/>
    <property type="match status" value="1"/>
</dbReference>
<evidence type="ECO:0000313" key="3">
    <source>
        <dbReference type="EMBL" id="KAI1513675.1"/>
    </source>
</evidence>
<dbReference type="InterPro" id="IPR036890">
    <property type="entry name" value="HATPase_C_sf"/>
</dbReference>
<dbReference type="InterPro" id="IPR050956">
    <property type="entry name" value="2C_system_His_kinase"/>
</dbReference>
<protein>
    <submittedName>
        <fullName evidence="3">Response regulator receiver domain containing protein</fullName>
    </submittedName>
</protein>
<organism evidence="3 4">
    <name type="scientific">Pyrenophora tritici-repentis</name>
    <dbReference type="NCBI Taxonomy" id="45151"/>
    <lineage>
        <taxon>Eukaryota</taxon>
        <taxon>Fungi</taxon>
        <taxon>Dikarya</taxon>
        <taxon>Ascomycota</taxon>
        <taxon>Pezizomycotina</taxon>
        <taxon>Dothideomycetes</taxon>
        <taxon>Pleosporomycetidae</taxon>
        <taxon>Pleosporales</taxon>
        <taxon>Pleosporineae</taxon>
        <taxon>Pleosporaceae</taxon>
        <taxon>Pyrenophora</taxon>
    </lineage>
</organism>
<dbReference type="PANTHER" id="PTHR43719:SF28">
    <property type="entry name" value="PEROXIDE STRESS-ACTIVATED HISTIDINE KINASE MAK1-RELATED"/>
    <property type="match status" value="1"/>
</dbReference>
<comment type="caution">
    <text evidence="3">The sequence shown here is derived from an EMBL/GenBank/DDBJ whole genome shotgun (WGS) entry which is preliminary data.</text>
</comment>
<reference evidence="4" key="1">
    <citation type="journal article" date="2022" name="Microb. Genom.">
        <title>A global pangenome for the wheat fungal pathogen Pyrenophora tritici-repentis and prediction of effector protein structural homology.</title>
        <authorList>
            <person name="Moolhuijzen P.M."/>
            <person name="See P.T."/>
            <person name="Shi G."/>
            <person name="Powell H.R."/>
            <person name="Cockram J."/>
            <person name="Jorgensen L.N."/>
            <person name="Benslimane H."/>
            <person name="Strelkov S.E."/>
            <person name="Turner J."/>
            <person name="Liu Z."/>
            <person name="Moffat C.S."/>
        </authorList>
    </citation>
    <scope>NUCLEOTIDE SEQUENCE [LARGE SCALE GENOMIC DNA]</scope>
</reference>
<dbReference type="SMART" id="SM00388">
    <property type="entry name" value="HisKA"/>
    <property type="match status" value="1"/>
</dbReference>
<evidence type="ECO:0000313" key="4">
    <source>
        <dbReference type="Proteomes" id="UP000249757"/>
    </source>
</evidence>
<sequence length="1009" mass="112186">MQLTNSHCAAFFPKADAAVLLSRHAAPALAERPTATAPILDPEHAQLPLDTLSEEALESVYPEKDNDWAPAPIPSQTQCPSECNASQYLFPALARNERLRLTMVFYYTRGALGDEELMSRLQEKVLIAHETVGWDFAIAGLLNHNTYTRMVTVNLPLAVLPRRESTCAHTINQSPGTIFALPNMVEDWRFKHSPHVEQGGLRAYAGVPLKFETEFGEHVAFGSLCVASNSPQELLSRTVQQSLARLADWIVADIVHSARGRRQRERRRMLELLSYAQQQCDEYADMEQAIPNMLRQVYPDAQVTITQAINGQIILDSGTTFLSSKLEQGLWEDTAYFDYAIKTMNHLDMTAPRAVRAIAAQCTSQRAPTFLVVACNDLKMVFDDVDSWFVNTSVTILSQYWQGLALREALAAKEQFLRGITHQLRTPIHGILGSVELLTEELKMRHVILPTAASSPSASPSMEQLDPHTYIQTIKSSARDLISTVNSLIKLNQWAYIAQAERVLTLQTVSEIEGALLKETLLGLPDDIAKRPSIIMIHHLPPNCNMLAIDVRVFLDCIQPLMVNAAQHSAGGVVAVSLSVAEGLKSLTIDVQHNGGDIATSHYKRMIDVNGKVDLSTAESALGLTIACKAATLLGGQITLATSDHGVGSHATATFNDLICASSFPRVRPLKEKLVQLPQKFCRLTSESQTSSLGHYFGQYLSDSGWLESTEMKEAFMIVDYTPNLAQLYNTTWSIAADQVAICPVPENACFLDFQEERIRRQNNVLYVQGPFKNDIIEQALELADAILAEFRPFTLETKSCSMWGISTKSTTLLISPRSNNHPKTLLERPSMFPEKLQTELAKAVQTLHIQVTATVPTVEIHKPKIKPMSLLVDDNAVNLRLLEMYCTRRNIPYRSASDGQQAVELFSAALLFRNDLSSQQKSDERPFDLILMDLQMPVCNGFEATRQIRQLEREQGCESSALFIVTGQDSPDDRRGAEEAGADEFLVKPIGPKFLDTWVKKWFPDADI</sequence>
<dbReference type="Gene3D" id="3.30.565.10">
    <property type="entry name" value="Histidine kinase-like ATPase, C-terminal domain"/>
    <property type="match status" value="1"/>
</dbReference>
<evidence type="ECO:0000256" key="2">
    <source>
        <dbReference type="PROSITE-ProRule" id="PRU00169"/>
    </source>
</evidence>
<dbReference type="Gene3D" id="3.30.450.40">
    <property type="match status" value="1"/>
</dbReference>
<dbReference type="InterPro" id="IPR003661">
    <property type="entry name" value="HisK_dim/P_dom"/>
</dbReference>
<dbReference type="GO" id="GO:0000155">
    <property type="term" value="F:phosphorelay sensor kinase activity"/>
    <property type="evidence" value="ECO:0007669"/>
    <property type="project" value="InterPro"/>
</dbReference>
<dbReference type="SUPFAM" id="SSF55781">
    <property type="entry name" value="GAF domain-like"/>
    <property type="match status" value="1"/>
</dbReference>
<dbReference type="InterPro" id="IPR011006">
    <property type="entry name" value="CheY-like_superfamily"/>
</dbReference>
<dbReference type="SUPFAM" id="SSF47384">
    <property type="entry name" value="Homodimeric domain of signal transducing histidine kinase"/>
    <property type="match status" value="1"/>
</dbReference>
<dbReference type="SUPFAM" id="SSF52172">
    <property type="entry name" value="CheY-like"/>
    <property type="match status" value="1"/>
</dbReference>
<dbReference type="SUPFAM" id="SSF55874">
    <property type="entry name" value="ATPase domain of HSP90 chaperone/DNA topoisomerase II/histidine kinase"/>
    <property type="match status" value="1"/>
</dbReference>
<dbReference type="Proteomes" id="UP000249757">
    <property type="component" value="Unassembled WGS sequence"/>
</dbReference>
<dbReference type="Pfam" id="PF00512">
    <property type="entry name" value="HisKA"/>
    <property type="match status" value="1"/>
</dbReference>
<dbReference type="OrthoDB" id="21225at2759"/>
<dbReference type="Pfam" id="PF02518">
    <property type="entry name" value="HATPase_c"/>
    <property type="match status" value="1"/>
</dbReference>
<keyword evidence="4" id="KW-1185">Reference proteome</keyword>
<dbReference type="InterPro" id="IPR029016">
    <property type="entry name" value="GAF-like_dom_sf"/>
</dbReference>